<dbReference type="InterPro" id="IPR036465">
    <property type="entry name" value="vWFA_dom_sf"/>
</dbReference>
<feature type="compositionally biased region" description="Low complexity" evidence="1">
    <location>
        <begin position="74"/>
        <end position="95"/>
    </location>
</feature>
<evidence type="ECO:0000313" key="4">
    <source>
        <dbReference type="EMBL" id="TWT53521.1"/>
    </source>
</evidence>
<name>A0A5C5WTT3_9BACT</name>
<dbReference type="SMART" id="SM00327">
    <property type="entry name" value="VWA"/>
    <property type="match status" value="1"/>
</dbReference>
<sequence>MPSDEPLQLQLRAKTTPALLLSMVFHIVALVVIGLMLGQVERGTGEQADRPVGIAMVHRMPDRDRYVEASQVQPTPTESTQSATSAAASAAAAPPADLAPPLDLDGILEAIKASPSPVSGTGMAGETQLDGDAFGDADGAGKSSSDDDATTMVFGVSGSGSQFVYVFDRSDSMNGYGGRPLRAAKSELIKSLSGLTDRQRFQLIFYNDKPSPMRLSRSPLQMFAADAPSVTAAKQHINSITAYGGTEHSSALKMALQLGPDVIFFLTDARIPRISPSDLRDIQIRAQRTGTTIHAIEFGTDAMAPSESFLKELAAMNQGKYQYVNVQEL</sequence>
<dbReference type="AlphaFoldDB" id="A0A5C5WTT3"/>
<evidence type="ECO:0000256" key="1">
    <source>
        <dbReference type="SAM" id="MobiDB-lite"/>
    </source>
</evidence>
<organism evidence="4 5">
    <name type="scientific">Rubripirellula amarantea</name>
    <dbReference type="NCBI Taxonomy" id="2527999"/>
    <lineage>
        <taxon>Bacteria</taxon>
        <taxon>Pseudomonadati</taxon>
        <taxon>Planctomycetota</taxon>
        <taxon>Planctomycetia</taxon>
        <taxon>Pirellulales</taxon>
        <taxon>Pirellulaceae</taxon>
        <taxon>Rubripirellula</taxon>
    </lineage>
</organism>
<dbReference type="SUPFAM" id="SSF53300">
    <property type="entry name" value="vWA-like"/>
    <property type="match status" value="1"/>
</dbReference>
<dbReference type="Gene3D" id="3.40.50.410">
    <property type="entry name" value="von Willebrand factor, type A domain"/>
    <property type="match status" value="1"/>
</dbReference>
<dbReference type="PROSITE" id="PS50234">
    <property type="entry name" value="VWFA"/>
    <property type="match status" value="1"/>
</dbReference>
<evidence type="ECO:0000256" key="2">
    <source>
        <dbReference type="SAM" id="Phobius"/>
    </source>
</evidence>
<protein>
    <recommendedName>
        <fullName evidence="3">VWFA domain-containing protein</fullName>
    </recommendedName>
</protein>
<keyword evidence="2" id="KW-0472">Membrane</keyword>
<evidence type="ECO:0000259" key="3">
    <source>
        <dbReference type="PROSITE" id="PS50234"/>
    </source>
</evidence>
<accession>A0A5C5WTT3</accession>
<feature type="region of interest" description="Disordered" evidence="1">
    <location>
        <begin position="66"/>
        <end position="95"/>
    </location>
</feature>
<dbReference type="Proteomes" id="UP000316598">
    <property type="component" value="Unassembled WGS sequence"/>
</dbReference>
<reference evidence="4 5" key="1">
    <citation type="submission" date="2019-02" db="EMBL/GenBank/DDBJ databases">
        <title>Deep-cultivation of Planctomycetes and their phenomic and genomic characterization uncovers novel biology.</title>
        <authorList>
            <person name="Wiegand S."/>
            <person name="Jogler M."/>
            <person name="Boedeker C."/>
            <person name="Pinto D."/>
            <person name="Vollmers J."/>
            <person name="Rivas-Marin E."/>
            <person name="Kohn T."/>
            <person name="Peeters S.H."/>
            <person name="Heuer A."/>
            <person name="Rast P."/>
            <person name="Oberbeckmann S."/>
            <person name="Bunk B."/>
            <person name="Jeske O."/>
            <person name="Meyerdierks A."/>
            <person name="Storesund J.E."/>
            <person name="Kallscheuer N."/>
            <person name="Luecker S."/>
            <person name="Lage O.M."/>
            <person name="Pohl T."/>
            <person name="Merkel B.J."/>
            <person name="Hornburger P."/>
            <person name="Mueller R.-W."/>
            <person name="Bruemmer F."/>
            <person name="Labrenz M."/>
            <person name="Spormann A.M."/>
            <person name="Op Den Camp H."/>
            <person name="Overmann J."/>
            <person name="Amann R."/>
            <person name="Jetten M.S.M."/>
            <person name="Mascher T."/>
            <person name="Medema M.H."/>
            <person name="Devos D.P."/>
            <person name="Kaster A.-K."/>
            <person name="Ovreas L."/>
            <person name="Rohde M."/>
            <person name="Galperin M.Y."/>
            <person name="Jogler C."/>
        </authorList>
    </citation>
    <scope>NUCLEOTIDE SEQUENCE [LARGE SCALE GENOMIC DNA]</scope>
    <source>
        <strain evidence="4 5">Pla22</strain>
    </source>
</reference>
<dbReference type="InterPro" id="IPR002035">
    <property type="entry name" value="VWF_A"/>
</dbReference>
<feature type="transmembrane region" description="Helical" evidence="2">
    <location>
        <begin position="20"/>
        <end position="40"/>
    </location>
</feature>
<dbReference type="Pfam" id="PF00092">
    <property type="entry name" value="VWA"/>
    <property type="match status" value="1"/>
</dbReference>
<feature type="region of interest" description="Disordered" evidence="1">
    <location>
        <begin position="115"/>
        <end position="147"/>
    </location>
</feature>
<feature type="domain" description="VWFA" evidence="3">
    <location>
        <begin position="162"/>
        <end position="329"/>
    </location>
</feature>
<keyword evidence="2" id="KW-0812">Transmembrane</keyword>
<gene>
    <name evidence="4" type="ORF">Pla22_11500</name>
</gene>
<keyword evidence="5" id="KW-1185">Reference proteome</keyword>
<dbReference type="EMBL" id="SJPI01000001">
    <property type="protein sequence ID" value="TWT53521.1"/>
    <property type="molecule type" value="Genomic_DNA"/>
</dbReference>
<comment type="caution">
    <text evidence="4">The sequence shown here is derived from an EMBL/GenBank/DDBJ whole genome shotgun (WGS) entry which is preliminary data.</text>
</comment>
<evidence type="ECO:0000313" key="5">
    <source>
        <dbReference type="Proteomes" id="UP000316598"/>
    </source>
</evidence>
<proteinExistence type="predicted"/>
<keyword evidence="2" id="KW-1133">Transmembrane helix</keyword>
<feature type="compositionally biased region" description="Low complexity" evidence="1">
    <location>
        <begin position="130"/>
        <end position="143"/>
    </location>
</feature>